<accession>A0ACD5WP74</accession>
<dbReference type="Proteomes" id="UP001732700">
    <property type="component" value="Chromosome 4C"/>
</dbReference>
<evidence type="ECO:0000313" key="1">
    <source>
        <dbReference type="EnsemblPlants" id="AVESA.00010b.r2.4CG1268780.1.CDS"/>
    </source>
</evidence>
<protein>
    <submittedName>
        <fullName evidence="1">Uncharacterized protein</fullName>
    </submittedName>
</protein>
<reference evidence="1" key="1">
    <citation type="submission" date="2021-05" db="EMBL/GenBank/DDBJ databases">
        <authorList>
            <person name="Scholz U."/>
            <person name="Mascher M."/>
            <person name="Fiebig A."/>
        </authorList>
    </citation>
    <scope>NUCLEOTIDE SEQUENCE [LARGE SCALE GENOMIC DNA]</scope>
</reference>
<organism evidence="1 2">
    <name type="scientific">Avena sativa</name>
    <name type="common">Oat</name>
    <dbReference type="NCBI Taxonomy" id="4498"/>
    <lineage>
        <taxon>Eukaryota</taxon>
        <taxon>Viridiplantae</taxon>
        <taxon>Streptophyta</taxon>
        <taxon>Embryophyta</taxon>
        <taxon>Tracheophyta</taxon>
        <taxon>Spermatophyta</taxon>
        <taxon>Magnoliopsida</taxon>
        <taxon>Liliopsida</taxon>
        <taxon>Poales</taxon>
        <taxon>Poaceae</taxon>
        <taxon>BOP clade</taxon>
        <taxon>Pooideae</taxon>
        <taxon>Poodae</taxon>
        <taxon>Poeae</taxon>
        <taxon>Poeae Chloroplast Group 1 (Aveneae type)</taxon>
        <taxon>Aveninae</taxon>
        <taxon>Avena</taxon>
    </lineage>
</organism>
<reference evidence="1" key="2">
    <citation type="submission" date="2025-09" db="UniProtKB">
        <authorList>
            <consortium name="EnsemblPlants"/>
        </authorList>
    </citation>
    <scope>IDENTIFICATION</scope>
</reference>
<keyword evidence="2" id="KW-1185">Reference proteome</keyword>
<proteinExistence type="predicted"/>
<dbReference type="EnsemblPlants" id="AVESA.00010b.r2.4CG1268780.1">
    <property type="protein sequence ID" value="AVESA.00010b.r2.4CG1268780.1.CDS"/>
    <property type="gene ID" value="AVESA.00010b.r2.4CG1268780"/>
</dbReference>
<sequence length="447" mass="49639">MVRLTARRSKAQLVAPARPTPRETKALSDMDDCGYLRYYYCFTEFFRPVRNSPPTMDHAKAIRAALAEALVHYYPVAGRLREMPGGRLAVDCTAEGVVFVEADADVVLEDLGQPPMPPYPQDLLCDLVDEHTAVVGNPLAYMQVTRLRCGAFVLSVHVCHNLVDAMGLFQFIGAIADIARGEARPTISPVWNREDIFKARTPPRIRDDIFPGHASGILTSDPDMPPNMTSQLFYFGPKEIATLKNYVPVHLAESCTTFEILTALMWRCRTVALGYEPGGGLPVRLVFRINARGKYPPIPLGYYGNAVLRPMVEASVDDLCNKPLGHALELVHKAKLDGATEEHVRSTVDMITAVRTYPFLGVDRAFHVSDITRLGQHRIDLGWADRVSGGVPNMMDVMSYHMAFKNQDGQLITAVSSFLPKPAMDRLTKEISMWIRSDAKKLIPSSV</sequence>
<name>A0ACD5WP74_AVESA</name>
<evidence type="ECO:0000313" key="2">
    <source>
        <dbReference type="Proteomes" id="UP001732700"/>
    </source>
</evidence>